<evidence type="ECO:0000313" key="6">
    <source>
        <dbReference type="EMBL" id="MBB5838620.1"/>
    </source>
</evidence>
<dbReference type="SUPFAM" id="SSF50692">
    <property type="entry name" value="ADC-like"/>
    <property type="match status" value="1"/>
</dbReference>
<protein>
    <submittedName>
        <fullName evidence="6">Anaerobic selenocysteine-containing dehydrogenase</fullName>
    </submittedName>
</protein>
<keyword evidence="4" id="KW-0411">Iron-sulfur</keyword>
<reference evidence="6 7" key="1">
    <citation type="submission" date="2020-08" db="EMBL/GenBank/DDBJ databases">
        <title>Sequencing the genomes of 1000 actinobacteria strains.</title>
        <authorList>
            <person name="Klenk H.-P."/>
        </authorList>
    </citation>
    <scope>NUCLEOTIDE SEQUENCE [LARGE SCALE GENOMIC DNA]</scope>
    <source>
        <strain evidence="6 7">DSM 28967</strain>
    </source>
</reference>
<dbReference type="GO" id="GO:0043546">
    <property type="term" value="F:molybdopterin cofactor binding"/>
    <property type="evidence" value="ECO:0007669"/>
    <property type="project" value="InterPro"/>
</dbReference>
<dbReference type="GO" id="GO:0046872">
    <property type="term" value="F:metal ion binding"/>
    <property type="evidence" value="ECO:0007669"/>
    <property type="project" value="UniProtKB-KW"/>
</dbReference>
<dbReference type="InterPro" id="IPR006963">
    <property type="entry name" value="Mopterin_OxRdtase_4Fe-4S_dom"/>
</dbReference>
<dbReference type="EMBL" id="JACHMY010000001">
    <property type="protein sequence ID" value="MBB5838620.1"/>
    <property type="molecule type" value="Genomic_DNA"/>
</dbReference>
<proteinExistence type="inferred from homology"/>
<feature type="domain" description="4Fe-4S Mo/W bis-MGD-type" evidence="5">
    <location>
        <begin position="3"/>
        <end position="59"/>
    </location>
</feature>
<dbReference type="InterPro" id="IPR006657">
    <property type="entry name" value="MoPterin_dinucl-bd_dom"/>
</dbReference>
<dbReference type="RefSeq" id="WP_184799595.1">
    <property type="nucleotide sequence ID" value="NZ_JACHMY010000001.1"/>
</dbReference>
<evidence type="ECO:0000256" key="2">
    <source>
        <dbReference type="ARBA" id="ARBA00022723"/>
    </source>
</evidence>
<dbReference type="Pfam" id="PF00384">
    <property type="entry name" value="Molybdopterin"/>
    <property type="match status" value="1"/>
</dbReference>
<evidence type="ECO:0000256" key="3">
    <source>
        <dbReference type="ARBA" id="ARBA00023004"/>
    </source>
</evidence>
<dbReference type="PANTHER" id="PTHR43742:SF2">
    <property type="entry name" value="ASSIMILATORY NITRATE REDUCTASE CATALYTIC SUBUNIT"/>
    <property type="match status" value="1"/>
</dbReference>
<dbReference type="SMART" id="SM00926">
    <property type="entry name" value="Molybdop_Fe4S4"/>
    <property type="match status" value="1"/>
</dbReference>
<dbReference type="AlphaFoldDB" id="A0A7W9MWT2"/>
<dbReference type="Gene3D" id="2.20.25.90">
    <property type="entry name" value="ADC-like domains"/>
    <property type="match status" value="1"/>
</dbReference>
<organism evidence="6 7">
    <name type="scientific">Kribbella italica</name>
    <dbReference type="NCBI Taxonomy" id="1540520"/>
    <lineage>
        <taxon>Bacteria</taxon>
        <taxon>Bacillati</taxon>
        <taxon>Actinomycetota</taxon>
        <taxon>Actinomycetes</taxon>
        <taxon>Propionibacteriales</taxon>
        <taxon>Kribbellaceae</taxon>
        <taxon>Kribbella</taxon>
    </lineage>
</organism>
<dbReference type="InterPro" id="IPR006656">
    <property type="entry name" value="Mopterin_OxRdtase"/>
</dbReference>
<dbReference type="InterPro" id="IPR009010">
    <property type="entry name" value="Asp_de-COase-like_dom_sf"/>
</dbReference>
<accession>A0A7W9MWT2</accession>
<keyword evidence="3" id="KW-0408">Iron</keyword>
<dbReference type="Gene3D" id="2.40.40.20">
    <property type="match status" value="1"/>
</dbReference>
<dbReference type="GO" id="GO:0016491">
    <property type="term" value="F:oxidoreductase activity"/>
    <property type="evidence" value="ECO:0007669"/>
    <property type="project" value="InterPro"/>
</dbReference>
<evidence type="ECO:0000313" key="7">
    <source>
        <dbReference type="Proteomes" id="UP000549971"/>
    </source>
</evidence>
<keyword evidence="2" id="KW-0479">Metal-binding</keyword>
<dbReference type="PROSITE" id="PS51669">
    <property type="entry name" value="4FE4S_MOW_BIS_MGD"/>
    <property type="match status" value="1"/>
</dbReference>
<gene>
    <name evidence="6" type="ORF">HDA39_005354</name>
</gene>
<dbReference type="Pfam" id="PF01568">
    <property type="entry name" value="Molydop_binding"/>
    <property type="match status" value="1"/>
</dbReference>
<dbReference type="SUPFAM" id="SSF53706">
    <property type="entry name" value="Formate dehydrogenase/DMSO reductase, domains 1-3"/>
    <property type="match status" value="1"/>
</dbReference>
<sequence>MAATVRRTSCNLCEAICGVLVTVEDGRVTDIRGDESDPLSRGHICPKAVALKDLQEDPDRLTTPVRRVGGDWEPLGWDEAYALVADRLLAIQREHGRNAVGVYLGNPNVHSLGAMTHMPTTLRLLRTRNRFSATSVDQLPHMLASYLLYGHQLMVPVADIDRTSYLLMLGANPLASNGSMMTAPGFGRRLRDVRRRGGRVVVIDPRRTETAAVADEHHFVRPGTDAAFLLALIHQVIADGRARPSAYVDGLDAVTAAVAEWTPERAAAATGISSEVIRRIADEFGAADRAACYGRVGVSTQQFGAVCQWAVQVLNIITGNLDRPGGTMIPRPAVDTLRGIGRGHVGVWKSRVRGLAEFGGELPASAMAEEMLTPGEGQIRAMVTIAGNPVLSTPNGRKLDEGLAGLEFMVAVDPYINETTRHADVILPPTPPLERDHYDLAFHQLAIRNTARWNSAVLPRSRSARHDWEIFRDLGLELLRRNPLSRQKLLASARLRLSPARVVDLGLRIGPYKLSLRTLRKSPGGIDLGPLQPALPGALYTRNKRIDLAQATILDDLPRLAAHLVAVGNPDDLMLIGRRHLRSNNSWMHNSARLVKGKPRHQLLMNPADLARRSLTDGELVEVTSAAGSLSVEVASSNDMMPGVVSLPHGFGHGLPGVRLTVAGQVAGASVNDVTDDAVTDALGGTAALNGVPVQVAKATAEGAPTRASGVGRS</sequence>
<dbReference type="Gene3D" id="3.40.50.740">
    <property type="match status" value="1"/>
</dbReference>
<evidence type="ECO:0000256" key="4">
    <source>
        <dbReference type="ARBA" id="ARBA00023014"/>
    </source>
</evidence>
<dbReference type="InterPro" id="IPR050612">
    <property type="entry name" value="Prok_Mopterin_Oxidored"/>
</dbReference>
<evidence type="ECO:0000256" key="1">
    <source>
        <dbReference type="ARBA" id="ARBA00010312"/>
    </source>
</evidence>
<dbReference type="Proteomes" id="UP000549971">
    <property type="component" value="Unassembled WGS sequence"/>
</dbReference>
<dbReference type="GO" id="GO:0051536">
    <property type="term" value="F:iron-sulfur cluster binding"/>
    <property type="evidence" value="ECO:0007669"/>
    <property type="project" value="UniProtKB-KW"/>
</dbReference>
<dbReference type="Gene3D" id="3.40.228.10">
    <property type="entry name" value="Dimethylsulfoxide Reductase, domain 2"/>
    <property type="match status" value="1"/>
</dbReference>
<evidence type="ECO:0000259" key="5">
    <source>
        <dbReference type="PROSITE" id="PS51669"/>
    </source>
</evidence>
<dbReference type="Pfam" id="PF04879">
    <property type="entry name" value="Molybdop_Fe4S4"/>
    <property type="match status" value="1"/>
</dbReference>
<comment type="caution">
    <text evidence="6">The sequence shown here is derived from an EMBL/GenBank/DDBJ whole genome shotgun (WGS) entry which is preliminary data.</text>
</comment>
<dbReference type="PANTHER" id="PTHR43742">
    <property type="entry name" value="TRIMETHYLAMINE-N-OXIDE REDUCTASE"/>
    <property type="match status" value="1"/>
</dbReference>
<keyword evidence="7" id="KW-1185">Reference proteome</keyword>
<comment type="similarity">
    <text evidence="1">Belongs to the prokaryotic molybdopterin-containing oxidoreductase family.</text>
</comment>
<name>A0A7W9MWT2_9ACTN</name>